<dbReference type="SUPFAM" id="SSF53697">
    <property type="entry name" value="SIS domain"/>
    <property type="match status" value="1"/>
</dbReference>
<dbReference type="PROSITE" id="PS51463">
    <property type="entry name" value="P_GLUCOSE_ISOMERASE_3"/>
    <property type="match status" value="1"/>
</dbReference>
<dbReference type="CDD" id="cd05015">
    <property type="entry name" value="SIS_PGI_1"/>
    <property type="match status" value="1"/>
</dbReference>
<reference evidence="9 10" key="1">
    <citation type="submission" date="2018-12" db="EMBL/GenBank/DDBJ databases">
        <authorList>
            <consortium name="Pathogen Informatics"/>
        </authorList>
    </citation>
    <scope>NUCLEOTIDE SEQUENCE [LARGE SCALE GENOMIC DNA]</scope>
    <source>
        <strain evidence="9 10">NCTC13079</strain>
    </source>
</reference>
<keyword evidence="10" id="KW-1185">Reference proteome</keyword>
<dbReference type="AlphaFoldDB" id="A0A3S5BWD0"/>
<dbReference type="GO" id="GO:0097367">
    <property type="term" value="F:carbohydrate derivative binding"/>
    <property type="evidence" value="ECO:0007669"/>
    <property type="project" value="InterPro"/>
</dbReference>
<dbReference type="GO" id="GO:0004347">
    <property type="term" value="F:glucose-6-phosphate isomerase activity"/>
    <property type="evidence" value="ECO:0007669"/>
    <property type="project" value="UniProtKB-EC"/>
</dbReference>
<evidence type="ECO:0000256" key="2">
    <source>
        <dbReference type="ARBA" id="ARBA00006604"/>
    </source>
</evidence>
<dbReference type="InterPro" id="IPR046348">
    <property type="entry name" value="SIS_dom_sf"/>
</dbReference>
<comment type="pathway">
    <text evidence="1 8">Carbohydrate degradation; glycolysis; D-glyceraldehyde 3-phosphate and glycerone phosphate from D-glucose: step 2/4.</text>
</comment>
<evidence type="ECO:0000256" key="3">
    <source>
        <dbReference type="ARBA" id="ARBA00011952"/>
    </source>
</evidence>
<dbReference type="PANTHER" id="PTHR11469:SF1">
    <property type="entry name" value="GLUCOSE-6-PHOSPHATE ISOMERASE"/>
    <property type="match status" value="1"/>
</dbReference>
<evidence type="ECO:0000256" key="1">
    <source>
        <dbReference type="ARBA" id="ARBA00004926"/>
    </source>
</evidence>
<dbReference type="GO" id="GO:0006094">
    <property type="term" value="P:gluconeogenesis"/>
    <property type="evidence" value="ECO:0007669"/>
    <property type="project" value="UniProtKB-KW"/>
</dbReference>
<dbReference type="GO" id="GO:0048029">
    <property type="term" value="F:monosaccharide binding"/>
    <property type="evidence" value="ECO:0007669"/>
    <property type="project" value="TreeGrafter"/>
</dbReference>
<proteinExistence type="inferred from homology"/>
<keyword evidence="5 8" id="KW-0324">Glycolysis</keyword>
<comment type="similarity">
    <text evidence="2 8">Belongs to the GPI family.</text>
</comment>
<dbReference type="InterPro" id="IPR035482">
    <property type="entry name" value="SIS_PGI_2"/>
</dbReference>
<organism evidence="9 10">
    <name type="scientific">Aedoeadaptatus ivorii</name>
    <dbReference type="NCBI Taxonomy" id="54006"/>
    <lineage>
        <taxon>Bacteria</taxon>
        <taxon>Bacillati</taxon>
        <taxon>Bacillota</taxon>
        <taxon>Tissierellia</taxon>
        <taxon>Tissierellales</taxon>
        <taxon>Peptoniphilaceae</taxon>
        <taxon>Aedoeadaptatus</taxon>
    </lineage>
</organism>
<dbReference type="PANTHER" id="PTHR11469">
    <property type="entry name" value="GLUCOSE-6-PHOSPHATE ISOMERASE"/>
    <property type="match status" value="1"/>
</dbReference>
<dbReference type="GO" id="GO:0051156">
    <property type="term" value="P:glucose 6-phosphate metabolic process"/>
    <property type="evidence" value="ECO:0007669"/>
    <property type="project" value="TreeGrafter"/>
</dbReference>
<gene>
    <name evidence="9" type="primary">pgi</name>
    <name evidence="9" type="ORF">NCTC13079_01052</name>
</gene>
<keyword evidence="4 8" id="KW-0312">Gluconeogenesis</keyword>
<dbReference type="InterPro" id="IPR001672">
    <property type="entry name" value="G6P_Isomerase"/>
</dbReference>
<accession>A0A3S5BWD0</accession>
<evidence type="ECO:0000256" key="5">
    <source>
        <dbReference type="ARBA" id="ARBA00023152"/>
    </source>
</evidence>
<evidence type="ECO:0000256" key="4">
    <source>
        <dbReference type="ARBA" id="ARBA00022432"/>
    </source>
</evidence>
<protein>
    <recommendedName>
        <fullName evidence="3 8">Glucose-6-phosphate isomerase</fullName>
        <ecNumber evidence="3 8">5.3.1.9</ecNumber>
    </recommendedName>
</protein>
<name>A0A3S5BWD0_9FIRM</name>
<comment type="catalytic activity">
    <reaction evidence="7 8">
        <text>alpha-D-glucose 6-phosphate = beta-D-fructose 6-phosphate</text>
        <dbReference type="Rhea" id="RHEA:11816"/>
        <dbReference type="ChEBI" id="CHEBI:57634"/>
        <dbReference type="ChEBI" id="CHEBI:58225"/>
        <dbReference type="EC" id="5.3.1.9"/>
    </reaction>
</comment>
<evidence type="ECO:0000256" key="8">
    <source>
        <dbReference type="RuleBase" id="RU000612"/>
    </source>
</evidence>
<dbReference type="EC" id="5.3.1.9" evidence="3 8"/>
<dbReference type="GO" id="GO:0006096">
    <property type="term" value="P:glycolytic process"/>
    <property type="evidence" value="ECO:0007669"/>
    <property type="project" value="UniProtKB-UniPathway"/>
</dbReference>
<dbReference type="Proteomes" id="UP000269544">
    <property type="component" value="Chromosome"/>
</dbReference>
<keyword evidence="6 8" id="KW-0413">Isomerase</keyword>
<evidence type="ECO:0000313" key="9">
    <source>
        <dbReference type="EMBL" id="VEJ35868.1"/>
    </source>
</evidence>
<dbReference type="OrthoDB" id="140919at2"/>
<evidence type="ECO:0000256" key="6">
    <source>
        <dbReference type="ARBA" id="ARBA00023235"/>
    </source>
</evidence>
<dbReference type="RefSeq" id="WP_126465622.1">
    <property type="nucleotide sequence ID" value="NZ_JAUSWF010000003.1"/>
</dbReference>
<dbReference type="InterPro" id="IPR035476">
    <property type="entry name" value="SIS_PGI_1"/>
</dbReference>
<evidence type="ECO:0000256" key="7">
    <source>
        <dbReference type="ARBA" id="ARBA00029321"/>
    </source>
</evidence>
<evidence type="ECO:0000313" key="10">
    <source>
        <dbReference type="Proteomes" id="UP000269544"/>
    </source>
</evidence>
<dbReference type="PRINTS" id="PR00662">
    <property type="entry name" value="G6PISOMERASE"/>
</dbReference>
<dbReference type="CDD" id="cd05016">
    <property type="entry name" value="SIS_PGI_2"/>
    <property type="match status" value="1"/>
</dbReference>
<dbReference type="GO" id="GO:0005829">
    <property type="term" value="C:cytosol"/>
    <property type="evidence" value="ECO:0007669"/>
    <property type="project" value="TreeGrafter"/>
</dbReference>
<dbReference type="EMBL" id="LR134523">
    <property type="protein sequence ID" value="VEJ35868.1"/>
    <property type="molecule type" value="Genomic_DNA"/>
</dbReference>
<dbReference type="KEGG" id="piv:NCTC13079_01052"/>
<dbReference type="UniPathway" id="UPA00109">
    <property type="reaction ID" value="UER00181"/>
</dbReference>
<sequence>MKVRIGLHTNEPFTSHRREEIFAIVEAMRSKTAPGVEFTGWLDYPSRTMEEDVAEIEAYADRIQAERIFVLGIGGSYLGAYAAACALDADGLYFTGNSFSAADLSDALNRYDPARDHVVVISKSGSTMETAIAFRLFLERAGGESEHLRHFTIITDAQKGPLRDFAIENGIRRFVVPEDMGGRYSVLSPVGLVPMALGGIDIREVLRGARDMEAECAKDPAENKAAEYALFRDAMRRDGKVGEIFAVYEPKLMALGKWWQQLFGESEGKDGRGMIPVPLVYSADLHSMGQWIQQGPKTFFETVLFIEDGDASLAVPDLDMKDGLNGIANKAISEVNRAAFTGTRAAHEAGGVDTASLVCEKMDAYQLGRFFYFMEYACALSAYLDGVNPFDQPGVEDYKQAMRERL</sequence>
<dbReference type="Gene3D" id="3.40.50.10490">
    <property type="entry name" value="Glucose-6-phosphate isomerase like protein, domain 1"/>
    <property type="match status" value="2"/>
</dbReference>
<dbReference type="Pfam" id="PF00342">
    <property type="entry name" value="PGI"/>
    <property type="match status" value="1"/>
</dbReference>
<dbReference type="PROSITE" id="PS00765">
    <property type="entry name" value="P_GLUCOSE_ISOMERASE_1"/>
    <property type="match status" value="1"/>
</dbReference>
<dbReference type="InterPro" id="IPR018189">
    <property type="entry name" value="Phosphoglucose_isomerase_CS"/>
</dbReference>